<dbReference type="SUPFAM" id="SSF140566">
    <property type="entry name" value="FlgN-like"/>
    <property type="match status" value="1"/>
</dbReference>
<dbReference type="InterPro" id="IPR007809">
    <property type="entry name" value="FlgN-like"/>
</dbReference>
<comment type="caution">
    <text evidence="3">The sequence shown here is derived from an EMBL/GenBank/DDBJ whole genome shotgun (WGS) entry which is preliminary data.</text>
</comment>
<keyword evidence="4" id="KW-1185">Reference proteome</keyword>
<reference evidence="3 4" key="1">
    <citation type="submission" date="2021-04" db="EMBL/GenBank/DDBJ databases">
        <title>Metabacillus sp. strain KIGAM252 whole genome sequence.</title>
        <authorList>
            <person name="Seo M.-J."/>
            <person name="Cho E.-S."/>
            <person name="Hwang C.Y."/>
            <person name="Yoon D.J."/>
        </authorList>
    </citation>
    <scope>NUCLEOTIDE SEQUENCE [LARGE SCALE GENOMIC DNA]</scope>
    <source>
        <strain evidence="3 4">KIGAM252</strain>
    </source>
</reference>
<dbReference type="Gene3D" id="1.20.58.300">
    <property type="entry name" value="FlgN-like"/>
    <property type="match status" value="1"/>
</dbReference>
<accession>A0ABS5LIW0</accession>
<keyword evidence="3" id="KW-0966">Cell projection</keyword>
<evidence type="ECO:0000256" key="2">
    <source>
        <dbReference type="SAM" id="MobiDB-lite"/>
    </source>
</evidence>
<organism evidence="3 4">
    <name type="scientific">Metabacillus flavus</name>
    <dbReference type="NCBI Taxonomy" id="2823519"/>
    <lineage>
        <taxon>Bacteria</taxon>
        <taxon>Bacillati</taxon>
        <taxon>Bacillota</taxon>
        <taxon>Bacilli</taxon>
        <taxon>Bacillales</taxon>
        <taxon>Bacillaceae</taxon>
        <taxon>Metabacillus</taxon>
    </lineage>
</organism>
<evidence type="ECO:0000313" key="3">
    <source>
        <dbReference type="EMBL" id="MBS2970676.1"/>
    </source>
</evidence>
<evidence type="ECO:0000256" key="1">
    <source>
        <dbReference type="ARBA" id="ARBA00022795"/>
    </source>
</evidence>
<keyword evidence="1" id="KW-1005">Bacterial flagellum biogenesis</keyword>
<gene>
    <name evidence="3" type="ORF">J9317_18190</name>
</gene>
<sequence length="160" mass="18472">MQAGKLILTLDRLLELHLDLYQTALKKTDQLKHNQTDELKQVLQHEQALVQSIKQTETERITQASAFLGRHTDLTLTACAEKAEGAEKTRLTELKEEFKEVMDKLKAANQLNQQMTQSALQFVTMSLDMLMPREQTPNYQRPDTMRKTEPNRRSLFDSKA</sequence>
<feature type="compositionally biased region" description="Basic and acidic residues" evidence="2">
    <location>
        <begin position="143"/>
        <end position="160"/>
    </location>
</feature>
<keyword evidence="3" id="KW-0969">Cilium</keyword>
<dbReference type="RefSeq" id="WP_211561249.1">
    <property type="nucleotide sequence ID" value="NZ_JAGVRK010000001.1"/>
</dbReference>
<keyword evidence="3" id="KW-0282">Flagellum</keyword>
<dbReference type="EMBL" id="JAGVRK010000001">
    <property type="protein sequence ID" value="MBS2970676.1"/>
    <property type="molecule type" value="Genomic_DNA"/>
</dbReference>
<evidence type="ECO:0000313" key="4">
    <source>
        <dbReference type="Proteomes" id="UP000682403"/>
    </source>
</evidence>
<dbReference type="Proteomes" id="UP000682403">
    <property type="component" value="Unassembled WGS sequence"/>
</dbReference>
<proteinExistence type="predicted"/>
<dbReference type="Pfam" id="PF05130">
    <property type="entry name" value="FlgN"/>
    <property type="match status" value="1"/>
</dbReference>
<protein>
    <submittedName>
        <fullName evidence="3">Flagellar protein FlgN</fullName>
    </submittedName>
</protein>
<name>A0ABS5LIW0_9BACI</name>
<dbReference type="InterPro" id="IPR036679">
    <property type="entry name" value="FlgN-like_sf"/>
</dbReference>
<feature type="region of interest" description="Disordered" evidence="2">
    <location>
        <begin position="135"/>
        <end position="160"/>
    </location>
</feature>